<sequence>MEAAEKTLTYRDDTGLHSNKLLKPIKKEDTRGQDTEKNSDESNYVDLDMRPDGLKTVKVTFTGKGNQLSVSKGDSSKQDENKSTSTESLLDTLTHLPTADPESESEKQEENKSTSTESLLDTPTQLPTADPESESEKQEFDSSDCSESGELRYTDMCLNGRSDSELSESHYITTHEIQLTELDHDVDYDLGRGTRWEFEDGNLVYAFVDYASFESDETQEGTLILEGGRSQAKPQSNLSGAAVSTEQEESDLCASSDESLCRTQSEQSAGKIHLSIKASSRTLNDPADVFDNNAQWLSPKHIGDGSHFSFVNPGARAGPLCDRGQYFIPAPGRQHLATKLRRKDINEYSSGASSSISELDDADKEVRNLTAKSFRSLACPYFDAINLSTSSESSMSEYGLNKWSTYVDWNYGNITHNTSSATLAMNKTVDSRANNRCKTGIKDKQTRICALNKRITSQQTSTGRKFQMKEQSAQQGVTLNFHCNVESRTPMSPKCFQKDRPNEVLARSGCEMQYHHTDGSGDTHKRAIFASSLLKNVISKKMQFEQERKMERGEISDTHPSVSSCIQIKDLEGGKERSESRGLQGQTSELGFTGNSPTDHRPSSCGPAEDSKGDKKTTDCSVEHQEAPQEPQISKEGEPASVKDSQNTAREDLDSSSVLTKLLFVPNCQLLSKDGSLAEDLNPHTPNTGAKSCGKELQKVDDTNTEGKEKNERVGKPPEIKICLRNVKETKGCTLNIANLLTPKISYNVNKFRAGDNGRCHVLSSADKAPSFTVRNIRDTKCKFQTPIYHVRDVRKLVKSSYRFVSLDRSDQGCSTVAEEKTKVEPDKPSPMVIKCNSVKTNIKSETDDTAQAQVEADTHSETSSRIPTVVTKQGNPDLSEMQQNPETKLGKQRQDRFTGETNERRNDPAMPKQDALEKLKAAVKTMEQLYVFDRNEWKRKTQASQPAADSHVLPLLTKQEQRPPADLEVKNGGRIPPFLTTSKDTQKKQSLNIIHVPYDHDTFKTQSQQSKTFTNKSALYFGNKKNVSINSQDSALQTSALKSSKTSTMNQVSVKLVEQDKEKTNSIDPTNTKGCSDPENYLTIPRCTNETKLPNQKCVSIEGDSSFSRDNPGDTKVPEKKRSPVTVDCPSATIYHLPTVATSPQKPQQVLCFSPSIQSMSPTLSGGEAITQTQRKMLLDPTTGHYYLVDTPIQATKRLFDPETGKYVDVPMPHSPVAQVTPMHFPLPPLALTPTYMVYPGFISPTLAAQAVMPQSPCHSEDAAGEGIKNNPLSHGAEKAYYSATAEAQQRPLHSPLSLGHVTTKGGTASSNRKPLISITTQQGPRIIAPPSFDGKTMSFVVEHR</sequence>
<feature type="domain" description="DUF4585" evidence="2">
    <location>
        <begin position="1172"/>
        <end position="1237"/>
    </location>
</feature>
<dbReference type="InterPro" id="IPR027838">
    <property type="entry name" value="DUF4585"/>
</dbReference>
<feature type="compositionally biased region" description="Polar residues" evidence="1">
    <location>
        <begin position="581"/>
        <end position="597"/>
    </location>
</feature>
<keyword evidence="4" id="KW-1185">Reference proteome</keyword>
<reference evidence="3" key="1">
    <citation type="submission" date="2025-08" db="UniProtKB">
        <authorList>
            <consortium name="Ensembl"/>
        </authorList>
    </citation>
    <scope>IDENTIFICATION</scope>
</reference>
<dbReference type="Ensembl" id="ENSCVAT00000029279.1">
    <property type="protein sequence ID" value="ENSCVAP00000009729.1"/>
    <property type="gene ID" value="ENSCVAG00000011711.1"/>
</dbReference>
<feature type="compositionally biased region" description="Polar residues" evidence="1">
    <location>
        <begin position="1306"/>
        <end position="1315"/>
    </location>
</feature>
<dbReference type="GeneTree" id="ENSGT00730000111645"/>
<dbReference type="OMA" id="SAYVDWN"/>
<feature type="region of interest" description="Disordered" evidence="1">
    <location>
        <begin position="1042"/>
        <end position="1078"/>
    </location>
</feature>
<evidence type="ECO:0000313" key="3">
    <source>
        <dbReference type="Ensembl" id="ENSCVAP00000009729.1"/>
    </source>
</evidence>
<feature type="compositionally biased region" description="Polar residues" evidence="1">
    <location>
        <begin position="63"/>
        <end position="73"/>
    </location>
</feature>
<organism evidence="3 4">
    <name type="scientific">Cyprinodon variegatus</name>
    <name type="common">Sheepshead minnow</name>
    <dbReference type="NCBI Taxonomy" id="28743"/>
    <lineage>
        <taxon>Eukaryota</taxon>
        <taxon>Metazoa</taxon>
        <taxon>Chordata</taxon>
        <taxon>Craniata</taxon>
        <taxon>Vertebrata</taxon>
        <taxon>Euteleostomi</taxon>
        <taxon>Actinopterygii</taxon>
        <taxon>Neopterygii</taxon>
        <taxon>Teleostei</taxon>
        <taxon>Neoteleostei</taxon>
        <taxon>Acanthomorphata</taxon>
        <taxon>Ovalentaria</taxon>
        <taxon>Atherinomorphae</taxon>
        <taxon>Cyprinodontiformes</taxon>
        <taxon>Cyprinodontidae</taxon>
        <taxon>Cyprinodon</taxon>
    </lineage>
</organism>
<feature type="compositionally biased region" description="Polar residues" evidence="1">
    <location>
        <begin position="1042"/>
        <end position="1054"/>
    </location>
</feature>
<evidence type="ECO:0000313" key="4">
    <source>
        <dbReference type="Proteomes" id="UP000265020"/>
    </source>
</evidence>
<name>A0A3Q2CVI3_CYPVA</name>
<feature type="region of interest" description="Disordered" evidence="1">
    <location>
        <begin position="1104"/>
        <end position="1126"/>
    </location>
</feature>
<feature type="region of interest" description="Disordered" evidence="1">
    <location>
        <begin position="1"/>
        <end position="148"/>
    </location>
</feature>
<feature type="compositionally biased region" description="Polar residues" evidence="1">
    <location>
        <begin position="232"/>
        <end position="245"/>
    </location>
</feature>
<feature type="compositionally biased region" description="Basic and acidic residues" evidence="1">
    <location>
        <begin position="1112"/>
        <end position="1123"/>
    </location>
</feature>
<dbReference type="STRING" id="28743.ENSCVAP00000009729"/>
<dbReference type="RefSeq" id="XP_015250448.1">
    <property type="nucleotide sequence ID" value="XM_015394962.1"/>
</dbReference>
<dbReference type="Proteomes" id="UP000265020">
    <property type="component" value="Unassembled WGS sequence"/>
</dbReference>
<dbReference type="PANTHER" id="PTHR33775:SF4">
    <property type="entry name" value="CHROMOSOME 4 OPEN READING FRAME 54"/>
    <property type="match status" value="1"/>
</dbReference>
<feature type="compositionally biased region" description="Basic and acidic residues" evidence="1">
    <location>
        <begin position="571"/>
        <end position="580"/>
    </location>
</feature>
<feature type="region of interest" description="Disordered" evidence="1">
    <location>
        <begin position="1294"/>
        <end position="1315"/>
    </location>
</feature>
<feature type="compositionally biased region" description="Basic and acidic residues" evidence="1">
    <location>
        <begin position="963"/>
        <end position="972"/>
    </location>
</feature>
<accession>A0A3Q2CVI3</accession>
<feature type="compositionally biased region" description="Low complexity" evidence="1">
    <location>
        <begin position="83"/>
        <end position="96"/>
    </location>
</feature>
<feature type="region of interest" description="Disordered" evidence="1">
    <location>
        <begin position="227"/>
        <end position="249"/>
    </location>
</feature>
<dbReference type="PANTHER" id="PTHR33775">
    <property type="entry name" value="CARDIAC-ENRICHED FHL2-INTERACTING PROTEIN-RELATED"/>
    <property type="match status" value="1"/>
</dbReference>
<feature type="compositionally biased region" description="Basic and acidic residues" evidence="1">
    <location>
        <begin position="609"/>
        <end position="638"/>
    </location>
</feature>
<dbReference type="Pfam" id="PF15232">
    <property type="entry name" value="DUF4585"/>
    <property type="match status" value="1"/>
</dbReference>
<dbReference type="GeneID" id="107097706"/>
<feature type="compositionally biased region" description="Basic and acidic residues" evidence="1">
    <location>
        <begin position="1"/>
        <end position="15"/>
    </location>
</feature>
<dbReference type="OrthoDB" id="8945866at2759"/>
<feature type="region of interest" description="Disordered" evidence="1">
    <location>
        <begin position="571"/>
        <end position="654"/>
    </location>
</feature>
<proteinExistence type="predicted"/>
<feature type="region of interest" description="Disordered" evidence="1">
    <location>
        <begin position="845"/>
        <end position="911"/>
    </location>
</feature>
<evidence type="ECO:0000259" key="2">
    <source>
        <dbReference type="Pfam" id="PF15232"/>
    </source>
</evidence>
<dbReference type="KEGG" id="cvg:107097706"/>
<feature type="compositionally biased region" description="Polar residues" evidence="1">
    <location>
        <begin position="864"/>
        <end position="887"/>
    </location>
</feature>
<feature type="region of interest" description="Disordered" evidence="1">
    <location>
        <begin position="963"/>
        <end position="987"/>
    </location>
</feature>
<feature type="compositionally biased region" description="Basic and acidic residues" evidence="1">
    <location>
        <begin position="25"/>
        <end position="40"/>
    </location>
</feature>
<evidence type="ECO:0000256" key="1">
    <source>
        <dbReference type="SAM" id="MobiDB-lite"/>
    </source>
</evidence>
<feature type="compositionally biased region" description="Basic and acidic residues" evidence="1">
    <location>
        <begin position="889"/>
        <end position="908"/>
    </location>
</feature>
<protein>
    <submittedName>
        <fullName evidence="3">Uncharacterized LOC107097706</fullName>
    </submittedName>
</protein>
<dbReference type="InterPro" id="IPR052303">
    <property type="entry name" value="CEFIP"/>
</dbReference>
<reference evidence="3" key="2">
    <citation type="submission" date="2025-09" db="UniProtKB">
        <authorList>
            <consortium name="Ensembl"/>
        </authorList>
    </citation>
    <scope>IDENTIFICATION</scope>
</reference>